<gene>
    <name evidence="6" type="ORF">H744_2c1157</name>
</gene>
<evidence type="ECO:0000259" key="5">
    <source>
        <dbReference type="Pfam" id="PF25989"/>
    </source>
</evidence>
<feature type="domain" description="CusB-like beta-barrel" evidence="4">
    <location>
        <begin position="204"/>
        <end position="275"/>
    </location>
</feature>
<dbReference type="GO" id="GO:1990281">
    <property type="term" value="C:efflux pump complex"/>
    <property type="evidence" value="ECO:0007669"/>
    <property type="project" value="TreeGrafter"/>
</dbReference>
<proteinExistence type="inferred from homology"/>
<organism evidence="6 7">
    <name type="scientific">Photobacterium gaetbulicola Gung47</name>
    <dbReference type="NCBI Taxonomy" id="658445"/>
    <lineage>
        <taxon>Bacteria</taxon>
        <taxon>Pseudomonadati</taxon>
        <taxon>Pseudomonadota</taxon>
        <taxon>Gammaproteobacteria</taxon>
        <taxon>Vibrionales</taxon>
        <taxon>Vibrionaceae</taxon>
        <taxon>Photobacterium</taxon>
    </lineage>
</organism>
<evidence type="ECO:0000259" key="4">
    <source>
        <dbReference type="Pfam" id="PF25954"/>
    </source>
</evidence>
<dbReference type="Gene3D" id="2.40.50.100">
    <property type="match status" value="1"/>
</dbReference>
<comment type="similarity">
    <text evidence="1">Belongs to the membrane fusion protein (MFP) (TC 8.A.1) family.</text>
</comment>
<keyword evidence="7" id="KW-1185">Reference proteome</keyword>
<dbReference type="Gene3D" id="2.40.420.20">
    <property type="match status" value="1"/>
</dbReference>
<dbReference type="KEGG" id="pgb:H744_2c1157"/>
<dbReference type="PROSITE" id="PS51257">
    <property type="entry name" value="PROKAR_LIPOPROTEIN"/>
    <property type="match status" value="1"/>
</dbReference>
<dbReference type="PANTHER" id="PTHR30469:SF13">
    <property type="entry name" value="HAE1 FAMILY EFFLUX PUMP MFP COMPONENT"/>
    <property type="match status" value="1"/>
</dbReference>
<sequence>MDSTMKKVLVAAMVTVALTGCGYFYFQSQSVAAEQPSARSAREIPVTLGQVSAHAVAQSLSLVGKLEAQRSVNVATQVAARVEQIAIGVNSKVEKGELLVRLDDAKPKAAYAEAQAYLNDEKRKYNEYQKLVSRGAITQTELDAQLASVNIADARLQAAQADLADHAIRAPFSGTVGLVDFSEGHMLTVGSELFSLDDLSLMRLDIQVPEQYLSFLREGMTVEATSQAWPGRAFSGQIKAIDSRVQADSLNIRVRVVFDNPEALLKPGMLMAAKIGFAPQDAAVIPVQALEYSGTKRFVYLVDETGKAHRTEVKLGVRVENEVVIESGVGIGDRIVVQGLVNMRDGAQVNDIMAQRSQNAPKQQGPAGDDA</sequence>
<dbReference type="Gene3D" id="1.10.287.470">
    <property type="entry name" value="Helix hairpin bin"/>
    <property type="match status" value="1"/>
</dbReference>
<accession>A0A0C5W8G7</accession>
<dbReference type="Pfam" id="PF25917">
    <property type="entry name" value="BSH_RND"/>
    <property type="match status" value="1"/>
</dbReference>
<dbReference type="InterPro" id="IPR058637">
    <property type="entry name" value="YknX-like_C"/>
</dbReference>
<evidence type="ECO:0000256" key="1">
    <source>
        <dbReference type="ARBA" id="ARBA00009477"/>
    </source>
</evidence>
<evidence type="ECO:0000313" key="6">
    <source>
        <dbReference type="EMBL" id="AJR07836.1"/>
    </source>
</evidence>
<dbReference type="Pfam" id="PF25876">
    <property type="entry name" value="HH_MFP_RND"/>
    <property type="match status" value="1"/>
</dbReference>
<dbReference type="InterPro" id="IPR058625">
    <property type="entry name" value="MdtA-like_BSH"/>
</dbReference>
<dbReference type="Proteomes" id="UP000032303">
    <property type="component" value="Chromosome 2"/>
</dbReference>
<evidence type="ECO:0000259" key="2">
    <source>
        <dbReference type="Pfam" id="PF25876"/>
    </source>
</evidence>
<dbReference type="FunFam" id="2.40.30.170:FF:000010">
    <property type="entry name" value="Efflux RND transporter periplasmic adaptor subunit"/>
    <property type="match status" value="1"/>
</dbReference>
<dbReference type="InterPro" id="IPR058624">
    <property type="entry name" value="MdtA-like_HH"/>
</dbReference>
<dbReference type="InterPro" id="IPR058792">
    <property type="entry name" value="Beta-barrel_RND_2"/>
</dbReference>
<dbReference type="InterPro" id="IPR006143">
    <property type="entry name" value="RND_pump_MFP"/>
</dbReference>
<dbReference type="Pfam" id="PF25954">
    <property type="entry name" value="Beta-barrel_RND_2"/>
    <property type="match status" value="1"/>
</dbReference>
<dbReference type="EMBL" id="CP005974">
    <property type="protein sequence ID" value="AJR07836.1"/>
    <property type="molecule type" value="Genomic_DNA"/>
</dbReference>
<dbReference type="Pfam" id="PF25989">
    <property type="entry name" value="YknX_C"/>
    <property type="match status" value="1"/>
</dbReference>
<dbReference type="HOGENOM" id="CLU_018816_1_2_6"/>
<reference evidence="6 7" key="1">
    <citation type="submission" date="2013-05" db="EMBL/GenBank/DDBJ databases">
        <title>Complete genome sequence of the lipase-producing bacterium Photobacterium gaetbulicola Gung47.</title>
        <authorList>
            <person name="Kim Y.-O."/>
        </authorList>
    </citation>
    <scope>NUCLEOTIDE SEQUENCE [LARGE SCALE GENOMIC DNA]</scope>
    <source>
        <strain evidence="6 7">Gung47</strain>
    </source>
</reference>
<dbReference type="PATRIC" id="fig|658445.3.peg.3045"/>
<evidence type="ECO:0000313" key="7">
    <source>
        <dbReference type="Proteomes" id="UP000032303"/>
    </source>
</evidence>
<dbReference type="NCBIfam" id="TIGR01730">
    <property type="entry name" value="RND_mfp"/>
    <property type="match status" value="1"/>
</dbReference>
<feature type="domain" description="Multidrug resistance protein MdtA-like barrel-sandwich hybrid" evidence="3">
    <location>
        <begin position="70"/>
        <end position="192"/>
    </location>
</feature>
<protein>
    <submittedName>
        <fullName evidence="6">HlyD family secretion protein</fullName>
    </submittedName>
</protein>
<dbReference type="SUPFAM" id="SSF111369">
    <property type="entry name" value="HlyD-like secretion proteins"/>
    <property type="match status" value="1"/>
</dbReference>
<feature type="domain" description="Multidrug resistance protein MdtA-like alpha-helical hairpin" evidence="2">
    <location>
        <begin position="107"/>
        <end position="164"/>
    </location>
</feature>
<name>A0A0C5W8G7_9GAMM</name>
<evidence type="ECO:0000259" key="3">
    <source>
        <dbReference type="Pfam" id="PF25917"/>
    </source>
</evidence>
<dbReference type="Gene3D" id="2.40.30.170">
    <property type="match status" value="1"/>
</dbReference>
<feature type="domain" description="YknX-like C-terminal permuted SH3-like" evidence="5">
    <location>
        <begin position="283"/>
        <end position="350"/>
    </location>
</feature>
<dbReference type="AlphaFoldDB" id="A0A0C5W8G7"/>
<dbReference type="GO" id="GO:0015562">
    <property type="term" value="F:efflux transmembrane transporter activity"/>
    <property type="evidence" value="ECO:0007669"/>
    <property type="project" value="TreeGrafter"/>
</dbReference>
<dbReference type="PANTHER" id="PTHR30469">
    <property type="entry name" value="MULTIDRUG RESISTANCE PROTEIN MDTA"/>
    <property type="match status" value="1"/>
</dbReference>
<dbReference type="STRING" id="658445.H744_2c1157"/>